<dbReference type="InterPro" id="IPR013344">
    <property type="entry name" value="RNR_NrdJ/NrdZ"/>
</dbReference>
<dbReference type="Pfam" id="PF00317">
    <property type="entry name" value="Ribonuc_red_lgN"/>
    <property type="match status" value="1"/>
</dbReference>
<keyword evidence="5 11" id="KW-0547">Nucleotide-binding</keyword>
<name>A0ABW9RVD9_9BACT</name>
<comment type="cofactor">
    <cofactor evidence="1 11">
        <name>adenosylcob(III)alamin</name>
        <dbReference type="ChEBI" id="CHEBI:18408"/>
    </cofactor>
</comment>
<evidence type="ECO:0000313" key="15">
    <source>
        <dbReference type="Proteomes" id="UP000798808"/>
    </source>
</evidence>
<accession>A0ABW9RVD9</accession>
<dbReference type="EC" id="1.17.4.1" evidence="11"/>
<dbReference type="Proteomes" id="UP000798808">
    <property type="component" value="Unassembled WGS sequence"/>
</dbReference>
<reference evidence="14 15" key="1">
    <citation type="submission" date="2019-02" db="EMBL/GenBank/DDBJ databases">
        <authorList>
            <person name="Goldberg S.R."/>
            <person name="Haltli B.A."/>
            <person name="Correa H."/>
            <person name="Russell K.G."/>
        </authorList>
    </citation>
    <scope>NUCLEOTIDE SEQUENCE [LARGE SCALE GENOMIC DNA]</scope>
    <source>
        <strain evidence="14 15">JCM 16186</strain>
    </source>
</reference>
<feature type="domain" description="Ribonucleotide reductase large subunit N-terminal" evidence="12">
    <location>
        <begin position="29"/>
        <end position="93"/>
    </location>
</feature>
<comment type="similarity">
    <text evidence="2 11">Belongs to the ribonucleoside diphosphate reductase class-2 family.</text>
</comment>
<evidence type="ECO:0000256" key="6">
    <source>
        <dbReference type="ARBA" id="ARBA00023002"/>
    </source>
</evidence>
<keyword evidence="6 11" id="KW-0560">Oxidoreductase</keyword>
<dbReference type="Pfam" id="PF02867">
    <property type="entry name" value="Ribonuc_red_lgC"/>
    <property type="match status" value="1"/>
</dbReference>
<keyword evidence="15" id="KW-1185">Reference proteome</keyword>
<evidence type="ECO:0000256" key="9">
    <source>
        <dbReference type="ARBA" id="ARBA00023285"/>
    </source>
</evidence>
<evidence type="ECO:0000256" key="5">
    <source>
        <dbReference type="ARBA" id="ARBA00022741"/>
    </source>
</evidence>
<keyword evidence="7" id="KW-0215">Deoxyribonucleotide synthesis</keyword>
<comment type="catalytic activity">
    <reaction evidence="10 11">
        <text>a 2'-deoxyribonucleoside 5'-diphosphate + [thioredoxin]-disulfide + H2O = a ribonucleoside 5'-diphosphate + [thioredoxin]-dithiol</text>
        <dbReference type="Rhea" id="RHEA:23252"/>
        <dbReference type="Rhea" id="RHEA-COMP:10698"/>
        <dbReference type="Rhea" id="RHEA-COMP:10700"/>
        <dbReference type="ChEBI" id="CHEBI:15377"/>
        <dbReference type="ChEBI" id="CHEBI:29950"/>
        <dbReference type="ChEBI" id="CHEBI:50058"/>
        <dbReference type="ChEBI" id="CHEBI:57930"/>
        <dbReference type="ChEBI" id="CHEBI:73316"/>
        <dbReference type="EC" id="1.17.4.1"/>
    </reaction>
</comment>
<evidence type="ECO:0000256" key="10">
    <source>
        <dbReference type="ARBA" id="ARBA00047754"/>
    </source>
</evidence>
<evidence type="ECO:0000313" key="14">
    <source>
        <dbReference type="EMBL" id="MTI27213.1"/>
    </source>
</evidence>
<evidence type="ECO:0000256" key="7">
    <source>
        <dbReference type="ARBA" id="ARBA00023116"/>
    </source>
</evidence>
<evidence type="ECO:0000256" key="2">
    <source>
        <dbReference type="ARBA" id="ARBA00007405"/>
    </source>
</evidence>
<keyword evidence="4 11" id="KW-0237">DNA synthesis</keyword>
<dbReference type="GO" id="GO:0004748">
    <property type="term" value="F:ribonucleoside-diphosphate reductase activity, thioredoxin disulfide as acceptor"/>
    <property type="evidence" value="ECO:0007669"/>
    <property type="project" value="UniProtKB-EC"/>
</dbReference>
<evidence type="ECO:0000259" key="13">
    <source>
        <dbReference type="Pfam" id="PF02867"/>
    </source>
</evidence>
<dbReference type="CDD" id="cd02888">
    <property type="entry name" value="RNR_II_dimer"/>
    <property type="match status" value="1"/>
</dbReference>
<keyword evidence="8" id="KW-1015">Disulfide bond</keyword>
<evidence type="ECO:0000256" key="11">
    <source>
        <dbReference type="RuleBase" id="RU364064"/>
    </source>
</evidence>
<evidence type="ECO:0000259" key="12">
    <source>
        <dbReference type="Pfam" id="PF00317"/>
    </source>
</evidence>
<evidence type="ECO:0000256" key="3">
    <source>
        <dbReference type="ARBA" id="ARBA00022628"/>
    </source>
</evidence>
<proteinExistence type="inferred from homology"/>
<evidence type="ECO:0000256" key="1">
    <source>
        <dbReference type="ARBA" id="ARBA00001922"/>
    </source>
</evidence>
<feature type="domain" description="Ribonucleotide reductase large subunit C-terminal" evidence="13">
    <location>
        <begin position="111"/>
        <end position="646"/>
    </location>
</feature>
<evidence type="ECO:0000256" key="4">
    <source>
        <dbReference type="ARBA" id="ARBA00022634"/>
    </source>
</evidence>
<dbReference type="PRINTS" id="PR01183">
    <property type="entry name" value="RIBORDTASEM1"/>
</dbReference>
<evidence type="ECO:0000256" key="8">
    <source>
        <dbReference type="ARBA" id="ARBA00023157"/>
    </source>
</evidence>
<keyword evidence="3 11" id="KW-0846">Cobalamin</keyword>
<dbReference type="EMBL" id="SMLW01000617">
    <property type="protein sequence ID" value="MTI27213.1"/>
    <property type="molecule type" value="Genomic_DNA"/>
</dbReference>
<dbReference type="PANTHER" id="PTHR43371">
    <property type="entry name" value="VITAMIN B12-DEPENDENT RIBONUCLEOTIDE REDUCTASE"/>
    <property type="match status" value="1"/>
</dbReference>
<protein>
    <recommendedName>
        <fullName evidence="11">Vitamin B12-dependent ribonucleotide reductase</fullName>
        <ecNumber evidence="11">1.17.4.1</ecNumber>
    </recommendedName>
</protein>
<gene>
    <name evidence="14" type="ORF">E1163_19820</name>
</gene>
<comment type="function">
    <text evidence="11">Catalyzes the reduction of ribonucleotides to deoxyribonucleotides. May function to provide a pool of deoxyribonucleotide precursors for DNA repair during oxygen limitation and/or for immediate growth after restoration of oxygen.</text>
</comment>
<dbReference type="InterPro" id="IPR000788">
    <property type="entry name" value="RNR_lg_C"/>
</dbReference>
<dbReference type="RefSeq" id="WP_155174216.1">
    <property type="nucleotide sequence ID" value="NZ_BAAAFL010000068.1"/>
</dbReference>
<organism evidence="14 15">
    <name type="scientific">Fulvivirga kasyanovii</name>
    <dbReference type="NCBI Taxonomy" id="396812"/>
    <lineage>
        <taxon>Bacteria</taxon>
        <taxon>Pseudomonadati</taxon>
        <taxon>Bacteroidota</taxon>
        <taxon>Cytophagia</taxon>
        <taxon>Cytophagales</taxon>
        <taxon>Fulvivirgaceae</taxon>
        <taxon>Fulvivirga</taxon>
    </lineage>
</organism>
<dbReference type="InterPro" id="IPR013509">
    <property type="entry name" value="RNR_lsu_N"/>
</dbReference>
<keyword evidence="9 11" id="KW-0170">Cobalt</keyword>
<comment type="caution">
    <text evidence="14">The sequence shown here is derived from an EMBL/GenBank/DDBJ whole genome shotgun (WGS) entry which is preliminary data.</text>
</comment>
<dbReference type="Gene3D" id="3.20.70.20">
    <property type="match status" value="1"/>
</dbReference>
<sequence>MMIPEPPETLEAFTEKEVKEASIKYFNGDVLAAEVWASKYALKDSMGNYYEKSPDDMHHRLAREFARIEEKYPEPLKENEIYKLLKGFKYIVPQGGPMAGIGNEFQHASLSNCFVIGVEQGADSYGSVMAMDEELVQLMKRRGGVGLDLSHIRPEGSAVNNSALTATGIVAFMHRFSNSTREVAQGGRRGALMLTLSVKHPEAIAFAKAKRDTTAVTGANISLKLDDAFMKAVERDENFRQQFPINSKNPSVTSESRALDIWKEITEGAWQSAEPGVIFWDTVTRESLPDRYANEGFQTVSTNPCGEIPLCPYDSCRLMAINLAGYVSKPFYKEATFDFKLFRQHVQAALRLMDDLVDLELEKIDRIITKIDKDPEPEQYKRVEKNLWLKIRQKCENGRRTGLGITGLGDMMASLGIQYGSNASIVMAEKVQSTLVQEAYRSSVKLAKERGAFPLYNAEKEENHPFINRIKEIEPALVEDMIKHGRRNIAMLTIAPTGSTSLLTQTTSGVEPAFRLYYSRRKKINAAKAGSDHTYFVDDNGDYYEEYAVFHHGFKKWLETQGFNAEEIGELKPKDLDKLIEKSPYAGASSDQIAWAAKVKLQSVLQKWVDHSISVTVNLPESTPQSMISEIYLEAWKQGCKGITVYREGSRAGILVSDTAKDKQDFVETNPPKRPKELDAAVLQFKNNHEKWVAVVGLYNNKPYEVFTGRADDSFSILSMVKKGKVIKSKGKQGKNRYDFQYVDGDGYRITIEGLSRTFDKEYWNYAKLISGVLRHGMPLKYVVEMVDDLCLDGQTLNTWRNGVKRALLQFIPDGTVPMDQTCPHCKEPGMIYQESCLQCSQCGYSKCG</sequence>
<dbReference type="SUPFAM" id="SSF51998">
    <property type="entry name" value="PFL-like glycyl radical enzymes"/>
    <property type="match status" value="1"/>
</dbReference>
<dbReference type="PANTHER" id="PTHR43371:SF1">
    <property type="entry name" value="RIBONUCLEOSIDE-DIPHOSPHATE REDUCTASE"/>
    <property type="match status" value="1"/>
</dbReference>
<dbReference type="InterPro" id="IPR050862">
    <property type="entry name" value="RdRp_reductase_class-2"/>
</dbReference>
<dbReference type="NCBIfam" id="TIGR02504">
    <property type="entry name" value="NrdJ_Z"/>
    <property type="match status" value="1"/>
</dbReference>